<protein>
    <submittedName>
        <fullName evidence="1">Uncharacterized protein</fullName>
    </submittedName>
</protein>
<proteinExistence type="predicted"/>
<organism evidence="1">
    <name type="scientific">Vibrio splendidus</name>
    <dbReference type="NCBI Taxonomy" id="29497"/>
    <lineage>
        <taxon>Bacteria</taxon>
        <taxon>Pseudomonadati</taxon>
        <taxon>Pseudomonadota</taxon>
        <taxon>Gammaproteobacteria</taxon>
        <taxon>Vibrionales</taxon>
        <taxon>Vibrionaceae</taxon>
        <taxon>Vibrio</taxon>
    </lineage>
</organism>
<accession>A0A0H3ZK18</accession>
<evidence type="ECO:0000313" key="1">
    <source>
        <dbReference type="EMBL" id="AKN36255.1"/>
    </source>
</evidence>
<dbReference type="EMBL" id="KP795480">
    <property type="protein sequence ID" value="AKN36255.1"/>
    <property type="molecule type" value="Genomic_DNA"/>
</dbReference>
<dbReference type="AlphaFoldDB" id="A0A0H3ZK18"/>
<name>A0A0H3ZK18_VIBSP</name>
<reference evidence="1" key="1">
    <citation type="journal article" date="2015" name="MBio">
        <title>Eco-Evolutionary Dynamics of Episomes among Ecologically Cohesive Bacterial Populations.</title>
        <authorList>
            <person name="Xue H."/>
            <person name="Cordero O.X."/>
            <person name="Camas F.M."/>
            <person name="Trimble W."/>
            <person name="Meyer F."/>
            <person name="Guglielmini J."/>
            <person name="Rocha E.P."/>
            <person name="Polz M.F."/>
        </authorList>
    </citation>
    <scope>NUCLEOTIDE SEQUENCE</scope>
    <source>
        <strain evidence="1">FF_24</strain>
    </source>
</reference>
<sequence>MSFFDILVCYLITNRTLLAHQKPVLIGRNRIMTSAHCANYVTG</sequence>